<evidence type="ECO:0000256" key="1">
    <source>
        <dbReference type="SAM" id="MobiDB-lite"/>
    </source>
</evidence>
<dbReference type="Pfam" id="PF00132">
    <property type="entry name" value="Hexapep"/>
    <property type="match status" value="1"/>
</dbReference>
<name>A0A062V629_9EURY</name>
<organism evidence="2 3">
    <name type="scientific">Candidatus Methanoperedens nitratireducens</name>
    <dbReference type="NCBI Taxonomy" id="1392998"/>
    <lineage>
        <taxon>Archaea</taxon>
        <taxon>Methanobacteriati</taxon>
        <taxon>Methanobacteriota</taxon>
        <taxon>Stenosarchaea group</taxon>
        <taxon>Methanomicrobia</taxon>
        <taxon>Methanosarcinales</taxon>
        <taxon>ANME-2 cluster</taxon>
        <taxon>Candidatus Methanoperedentaceae</taxon>
        <taxon>Candidatus Methanoperedens</taxon>
    </lineage>
</organism>
<evidence type="ECO:0000313" key="3">
    <source>
        <dbReference type="Proteomes" id="UP000027153"/>
    </source>
</evidence>
<dbReference type="InterPro" id="IPR011004">
    <property type="entry name" value="Trimer_LpxA-like_sf"/>
</dbReference>
<proteinExistence type="predicted"/>
<evidence type="ECO:0000313" key="2">
    <source>
        <dbReference type="EMBL" id="KCZ71254.1"/>
    </source>
</evidence>
<comment type="caution">
    <text evidence="2">The sequence shown here is derived from an EMBL/GenBank/DDBJ whole genome shotgun (WGS) entry which is preliminary data.</text>
</comment>
<reference evidence="2 3" key="1">
    <citation type="journal article" date="2013" name="Nature">
        <title>Anaerobic oxidation of methane coupled to nitrate reduction in a novel archaeal lineage.</title>
        <authorList>
            <person name="Haroon M.F."/>
            <person name="Hu S."/>
            <person name="Shi Y."/>
            <person name="Imelfort M."/>
            <person name="Keller J."/>
            <person name="Hugenholtz P."/>
            <person name="Yuan Z."/>
            <person name="Tyson G.W."/>
        </authorList>
    </citation>
    <scope>NUCLEOTIDE SEQUENCE [LARGE SCALE GENOMIC DNA]</scope>
    <source>
        <strain evidence="2 3">ANME-2d</strain>
    </source>
</reference>
<dbReference type="PANTHER" id="PTHR43300:SF11">
    <property type="entry name" value="ACETYLTRANSFERASE RV3034C-RELATED"/>
    <property type="match status" value="1"/>
</dbReference>
<keyword evidence="2" id="KW-0808">Transferase</keyword>
<dbReference type="PANTHER" id="PTHR43300">
    <property type="entry name" value="ACETYLTRANSFERASE"/>
    <property type="match status" value="1"/>
</dbReference>
<gene>
    <name evidence="2" type="ORF">ANME2D_02455</name>
</gene>
<protein>
    <submittedName>
        <fullName evidence="2">Serine acetyltransferase</fullName>
    </submittedName>
</protein>
<sequence>MSFNGSDGIIVSEYARLISPELIHLSQGVTIRDFVVIGLQNEDQELFKDDSSRHVWIGSNVILNPFAVVFEGATLEDSVVLEERTTVGSLTKIGARTRVLYQAEVYDNVVVGPDCIVGGFIGNNCKIGSKCSIFGDLIHRYDKADPKSWNTVDEIGPTIEDDVLIGFGAVIVGEITIGAGARIRPNAVVTRDIGRGERYPSKIPPAENHPVVTRDNGGNERYSSKLKIRLSVAIKGFWDKNRGGIYR</sequence>
<dbReference type="SUPFAM" id="SSF51161">
    <property type="entry name" value="Trimeric LpxA-like enzymes"/>
    <property type="match status" value="1"/>
</dbReference>
<dbReference type="RefSeq" id="WP_157834099.1">
    <property type="nucleotide sequence ID" value="NZ_JMIY01000006.1"/>
</dbReference>
<dbReference type="Gene3D" id="2.160.10.10">
    <property type="entry name" value="Hexapeptide repeat proteins"/>
    <property type="match status" value="2"/>
</dbReference>
<dbReference type="InterPro" id="IPR050179">
    <property type="entry name" value="Trans_hexapeptide_repeat"/>
</dbReference>
<dbReference type="InterPro" id="IPR001451">
    <property type="entry name" value="Hexapep"/>
</dbReference>
<dbReference type="EMBL" id="JMIY01000006">
    <property type="protein sequence ID" value="KCZ71254.1"/>
    <property type="molecule type" value="Genomic_DNA"/>
</dbReference>
<dbReference type="Proteomes" id="UP000027153">
    <property type="component" value="Unassembled WGS sequence"/>
</dbReference>
<dbReference type="AlphaFoldDB" id="A0A062V629"/>
<dbReference type="GO" id="GO:0016740">
    <property type="term" value="F:transferase activity"/>
    <property type="evidence" value="ECO:0007669"/>
    <property type="project" value="UniProtKB-KW"/>
</dbReference>
<keyword evidence="3" id="KW-1185">Reference proteome</keyword>
<accession>A0A062V629</accession>
<feature type="region of interest" description="Disordered" evidence="1">
    <location>
        <begin position="199"/>
        <end position="218"/>
    </location>
</feature>